<dbReference type="Proteomes" id="UP000193404">
    <property type="component" value="Chromosome"/>
</dbReference>
<evidence type="ECO:0000313" key="3">
    <source>
        <dbReference type="EMBL" id="ARM74878.1"/>
    </source>
</evidence>
<dbReference type="AlphaFoldDB" id="A0A1W6JX80"/>
<feature type="domain" description="Isochorismatase-like" evidence="2">
    <location>
        <begin position="28"/>
        <end position="199"/>
    </location>
</feature>
<dbReference type="InterPro" id="IPR036380">
    <property type="entry name" value="Isochorismatase-like_sf"/>
</dbReference>
<proteinExistence type="predicted"/>
<dbReference type="STRING" id="282676.B6F84_01770"/>
<dbReference type="InterPro" id="IPR050272">
    <property type="entry name" value="Isochorismatase-like_hydrls"/>
</dbReference>
<protein>
    <submittedName>
        <fullName evidence="3">Isochorismatase</fullName>
    </submittedName>
</protein>
<organism evidence="3 4">
    <name type="scientific">Acidianus manzaensis</name>
    <dbReference type="NCBI Taxonomy" id="282676"/>
    <lineage>
        <taxon>Archaea</taxon>
        <taxon>Thermoproteota</taxon>
        <taxon>Thermoprotei</taxon>
        <taxon>Sulfolobales</taxon>
        <taxon>Sulfolobaceae</taxon>
        <taxon>Acidianus</taxon>
    </lineage>
</organism>
<sequence>MSSGNIFMKIDVPDIPEEKELSFNPKDTAIIIVDMQNDFVRKNGKLYVPKAEDTIQPIKNLLNKARDASAMVIYTQDWHMKDDPEFKIWGEHALAGTWGAEIIDELKPEKDDFLIKKYRYDAFFETPLDYILRVKNIKNVILAGTVANICVLHTAGSAALRWYNVTVVKDGISAITDFDYYSSLRQVDFLYKGKVITSEGIKFIIS</sequence>
<dbReference type="PANTHER" id="PTHR43540:SF6">
    <property type="entry name" value="ISOCHORISMATASE-LIKE DOMAIN-CONTAINING PROTEIN"/>
    <property type="match status" value="1"/>
</dbReference>
<reference evidence="3 4" key="1">
    <citation type="submission" date="2017-03" db="EMBL/GenBank/DDBJ databases">
        <title>Sulfur activation and transportation mechanism of thermophilic Archaea Acidianus manzaensis YN-25.</title>
        <authorList>
            <person name="Ma Y."/>
            <person name="Yang Y."/>
            <person name="Xia J."/>
        </authorList>
    </citation>
    <scope>NUCLEOTIDE SEQUENCE [LARGE SCALE GENOMIC DNA]</scope>
    <source>
        <strain evidence="3 4">YN-25</strain>
    </source>
</reference>
<gene>
    <name evidence="3" type="ORF">B6F84_01770</name>
</gene>
<dbReference type="OrthoDB" id="9194at2157"/>
<keyword evidence="4" id="KW-1185">Reference proteome</keyword>
<dbReference type="KEGG" id="aman:B6F84_01770"/>
<keyword evidence="1" id="KW-0378">Hydrolase</keyword>
<dbReference type="GO" id="GO:0016787">
    <property type="term" value="F:hydrolase activity"/>
    <property type="evidence" value="ECO:0007669"/>
    <property type="project" value="UniProtKB-KW"/>
</dbReference>
<dbReference type="EMBL" id="CP020477">
    <property type="protein sequence ID" value="ARM74878.1"/>
    <property type="molecule type" value="Genomic_DNA"/>
</dbReference>
<dbReference type="CDD" id="cd00431">
    <property type="entry name" value="cysteine_hydrolases"/>
    <property type="match status" value="1"/>
</dbReference>
<name>A0A1W6JX80_9CREN</name>
<dbReference type="SUPFAM" id="SSF52499">
    <property type="entry name" value="Isochorismatase-like hydrolases"/>
    <property type="match status" value="1"/>
</dbReference>
<dbReference type="Pfam" id="PF00857">
    <property type="entry name" value="Isochorismatase"/>
    <property type="match status" value="1"/>
</dbReference>
<evidence type="ECO:0000256" key="1">
    <source>
        <dbReference type="ARBA" id="ARBA00022801"/>
    </source>
</evidence>
<dbReference type="RefSeq" id="WP_148690630.1">
    <property type="nucleotide sequence ID" value="NZ_CP020477.1"/>
</dbReference>
<evidence type="ECO:0000313" key="4">
    <source>
        <dbReference type="Proteomes" id="UP000193404"/>
    </source>
</evidence>
<dbReference type="Gene3D" id="3.40.50.850">
    <property type="entry name" value="Isochorismatase-like"/>
    <property type="match status" value="1"/>
</dbReference>
<accession>A0A1W6JX80</accession>
<evidence type="ECO:0000259" key="2">
    <source>
        <dbReference type="Pfam" id="PF00857"/>
    </source>
</evidence>
<dbReference type="GeneID" id="41589607"/>
<dbReference type="PANTHER" id="PTHR43540">
    <property type="entry name" value="PEROXYUREIDOACRYLATE/UREIDOACRYLATE AMIDOHYDROLASE-RELATED"/>
    <property type="match status" value="1"/>
</dbReference>
<dbReference type="InterPro" id="IPR000868">
    <property type="entry name" value="Isochorismatase-like_dom"/>
</dbReference>